<reference evidence="10 11" key="1">
    <citation type="submission" date="2018-01" db="EMBL/GenBank/DDBJ databases">
        <title>Whole genome sequencing of Histamine producing bacteria.</title>
        <authorList>
            <person name="Butler K."/>
        </authorList>
    </citation>
    <scope>NUCLEOTIDE SEQUENCE [LARGE SCALE GENOMIC DNA]</scope>
    <source>
        <strain evidence="10 11">DSM 100436</strain>
    </source>
</reference>
<evidence type="ECO:0000256" key="6">
    <source>
        <dbReference type="ARBA" id="ARBA00023143"/>
    </source>
</evidence>
<comment type="similarity">
    <text evidence="3">Belongs to the flagella basal body rod proteins family.</text>
</comment>
<comment type="caution">
    <text evidence="10">The sequence shown here is derived from an EMBL/GenBank/DDBJ whole genome shotgun (WGS) entry which is preliminary data.</text>
</comment>
<evidence type="ECO:0000256" key="3">
    <source>
        <dbReference type="ARBA" id="ARBA00009677"/>
    </source>
</evidence>
<dbReference type="GO" id="GO:0044780">
    <property type="term" value="P:bacterial-type flagellum assembly"/>
    <property type="evidence" value="ECO:0007669"/>
    <property type="project" value="InterPro"/>
</dbReference>
<dbReference type="NCBIfam" id="TIGR02492">
    <property type="entry name" value="flgK_ends"/>
    <property type="match status" value="1"/>
</dbReference>
<organism evidence="10 11">
    <name type="scientific">Photobacterium sanctipauli</name>
    <dbReference type="NCBI Taxonomy" id="1342794"/>
    <lineage>
        <taxon>Bacteria</taxon>
        <taxon>Pseudomonadati</taxon>
        <taxon>Pseudomonadota</taxon>
        <taxon>Gammaproteobacteria</taxon>
        <taxon>Vibrionales</taxon>
        <taxon>Vibrionaceae</taxon>
        <taxon>Photobacterium</taxon>
    </lineage>
</organism>
<dbReference type="AlphaFoldDB" id="A0A2T3NTM4"/>
<dbReference type="PANTHER" id="PTHR30033:SF1">
    <property type="entry name" value="FLAGELLAR HOOK-ASSOCIATED PROTEIN 1"/>
    <property type="match status" value="1"/>
</dbReference>
<keyword evidence="10" id="KW-0282">Flagellum</keyword>
<proteinExistence type="inferred from homology"/>
<dbReference type="PRINTS" id="PR01005">
    <property type="entry name" value="FLGHOOKAP1"/>
</dbReference>
<protein>
    <recommendedName>
        <fullName evidence="4">Flagellar hook-associated protein 1</fullName>
    </recommendedName>
</protein>
<evidence type="ECO:0000259" key="7">
    <source>
        <dbReference type="Pfam" id="PF00460"/>
    </source>
</evidence>
<evidence type="ECO:0000259" key="9">
    <source>
        <dbReference type="Pfam" id="PF22638"/>
    </source>
</evidence>
<dbReference type="InterPro" id="IPR010930">
    <property type="entry name" value="Flg_bb/hook_C_dom"/>
</dbReference>
<keyword evidence="5" id="KW-0964">Secreted</keyword>
<dbReference type="InterPro" id="IPR001444">
    <property type="entry name" value="Flag_bb_rod_N"/>
</dbReference>
<keyword evidence="6" id="KW-0975">Bacterial flagellum</keyword>
<dbReference type="InterPro" id="IPR053927">
    <property type="entry name" value="FlgK_helical"/>
</dbReference>
<keyword evidence="10" id="KW-0969">Cilium</keyword>
<dbReference type="PANTHER" id="PTHR30033">
    <property type="entry name" value="FLAGELLAR HOOK-ASSOCIATED PROTEIN 1"/>
    <property type="match status" value="1"/>
</dbReference>
<dbReference type="SUPFAM" id="SSF64518">
    <property type="entry name" value="Phase 1 flagellin"/>
    <property type="match status" value="1"/>
</dbReference>
<feature type="domain" description="Flagellar basal-body/hook protein C-terminal" evidence="8">
    <location>
        <begin position="585"/>
        <end position="624"/>
    </location>
</feature>
<dbReference type="Pfam" id="PF00460">
    <property type="entry name" value="Flg_bb_rod"/>
    <property type="match status" value="1"/>
</dbReference>
<evidence type="ECO:0000313" key="10">
    <source>
        <dbReference type="EMBL" id="PSW19555.1"/>
    </source>
</evidence>
<evidence type="ECO:0000256" key="1">
    <source>
        <dbReference type="ARBA" id="ARBA00004365"/>
    </source>
</evidence>
<dbReference type="InterPro" id="IPR002371">
    <property type="entry name" value="FlgK"/>
</dbReference>
<gene>
    <name evidence="10" type="ORF">C9I98_11615</name>
</gene>
<dbReference type="GO" id="GO:0005198">
    <property type="term" value="F:structural molecule activity"/>
    <property type="evidence" value="ECO:0007669"/>
    <property type="project" value="InterPro"/>
</dbReference>
<accession>A0A2T3NTM4</accession>
<dbReference type="EMBL" id="PYMA01000006">
    <property type="protein sequence ID" value="PSW19555.1"/>
    <property type="molecule type" value="Genomic_DNA"/>
</dbReference>
<dbReference type="Pfam" id="PF06429">
    <property type="entry name" value="Flg_bbr_C"/>
    <property type="match status" value="1"/>
</dbReference>
<dbReference type="Proteomes" id="UP000241771">
    <property type="component" value="Unassembled WGS sequence"/>
</dbReference>
<keyword evidence="10" id="KW-0966">Cell projection</keyword>
<evidence type="ECO:0000256" key="2">
    <source>
        <dbReference type="ARBA" id="ARBA00004613"/>
    </source>
</evidence>
<name>A0A2T3NTM4_9GAMM</name>
<evidence type="ECO:0000256" key="5">
    <source>
        <dbReference type="ARBA" id="ARBA00022525"/>
    </source>
</evidence>
<keyword evidence="11" id="KW-1185">Reference proteome</keyword>
<comment type="subcellular location">
    <subcellularLocation>
        <location evidence="1">Bacterial flagellum</location>
    </subcellularLocation>
    <subcellularLocation>
        <location evidence="2">Secreted</location>
    </subcellularLocation>
</comment>
<evidence type="ECO:0000259" key="8">
    <source>
        <dbReference type="Pfam" id="PF06429"/>
    </source>
</evidence>
<feature type="domain" description="Flagellar basal body rod protein N-terminal" evidence="7">
    <location>
        <begin position="10"/>
        <end position="35"/>
    </location>
</feature>
<feature type="domain" description="Flagellar hook-associated protein FlgK helical" evidence="9">
    <location>
        <begin position="93"/>
        <end position="324"/>
    </location>
</feature>
<evidence type="ECO:0000313" key="11">
    <source>
        <dbReference type="Proteomes" id="UP000241771"/>
    </source>
</evidence>
<dbReference type="RefSeq" id="WP_107272011.1">
    <property type="nucleotide sequence ID" value="NZ_PYMA01000006.1"/>
</dbReference>
<dbReference type="GO" id="GO:0005576">
    <property type="term" value="C:extracellular region"/>
    <property type="evidence" value="ECO:0007669"/>
    <property type="project" value="UniProtKB-SubCell"/>
</dbReference>
<sequence>MAFDLLNMGTQGVLTAQRQLNTTSHNINNVNTEGYSRQSVVQKTNDPVWWGGNQYGTGVHAAEVRRGYDQFATNELNLTTTNLSYATEREGQLGRLDNMLANSAKKIPEDMNSWYDAVKAMSDTPNDMGARTVVLEKSKMVAAGLNDNFNVLSRQKSETSEVLSRTLNRVNDIAKELVDVHKALVKTPIAGHDNDLLDRHQNLINELSEYTKVTVTRKNDESFNIMIGSGHTLVSGTEASELRMVNGKPDPQQTRLAIVEGQSLKVINNEDIGGKMAALFQYRDETLNHAMDEIGRIAMGFSHSVNELQQQGLDLNGQVGTEMFRDMNDPAIAASRAMLPAGSDAKLKVFVEDLSAVKVGEYDLTFDGSQHTLALPDGSNQKVIPSGNPPAFSVDGFRVEMDAPMRAGEKIILRPTRTAAGDISVAMTDPAKIAAQSYLSSATKTQGEADFSITAKGGLSEFQVAVSPDASQFAVLDMKGNILQQPLPYPPAGEVVVGGTGFTLSGGAVGGDVFAVSLNPADGDNGNLIKMQGLQTNKFMDDGRSTVIDVYQGLNTEMGVQKASAARLKEVGIVEKQAAEGRVAEIAGVNLDEEAANMMKFQQAYMASSRIMTVANETFDTLLNASR</sequence>
<dbReference type="GO" id="GO:0009424">
    <property type="term" value="C:bacterial-type flagellum hook"/>
    <property type="evidence" value="ECO:0007669"/>
    <property type="project" value="InterPro"/>
</dbReference>
<evidence type="ECO:0000256" key="4">
    <source>
        <dbReference type="ARBA" id="ARBA00016244"/>
    </source>
</evidence>
<dbReference type="Pfam" id="PF22638">
    <property type="entry name" value="FlgK_D1"/>
    <property type="match status" value="1"/>
</dbReference>